<sequence>MLKSDQKSTTPSGSPQSPESPPHWTQEVKVSTLLIISSGEDSPIGFEVEGGSDYGEFARVGAVSSEAVFGDGGVCQGEVILEVQGQNVVGFTQKDLTTWIRLCADKNDRKVEIRTLPPGSISTDLRSYLSTRFRKGSPDHTLQNGIRDNLYQRTVPVTTRPQREGETNGVDYTFLSIDDFRDLEREGKLLESGIYEEKQQASCGVCT</sequence>
<dbReference type="SUPFAM" id="SSF50156">
    <property type="entry name" value="PDZ domain-like"/>
    <property type="match status" value="1"/>
</dbReference>
<dbReference type="SUPFAM" id="SSF52540">
    <property type="entry name" value="P-loop containing nucleoside triphosphate hydrolases"/>
    <property type="match status" value="1"/>
</dbReference>
<dbReference type="PROSITE" id="PS00856">
    <property type="entry name" value="GUANYLATE_KINASE_1"/>
    <property type="match status" value="1"/>
</dbReference>
<keyword evidence="2" id="KW-0472">Membrane</keyword>
<feature type="compositionally biased region" description="Low complexity" evidence="3">
    <location>
        <begin position="8"/>
        <end position="17"/>
    </location>
</feature>
<protein>
    <submittedName>
        <fullName evidence="4">Uncharacterized protein</fullName>
    </submittedName>
</protein>
<evidence type="ECO:0000256" key="3">
    <source>
        <dbReference type="SAM" id="MobiDB-lite"/>
    </source>
</evidence>
<organism evidence="4">
    <name type="scientific">Cyprideis torosa</name>
    <dbReference type="NCBI Taxonomy" id="163714"/>
    <lineage>
        <taxon>Eukaryota</taxon>
        <taxon>Metazoa</taxon>
        <taxon>Ecdysozoa</taxon>
        <taxon>Arthropoda</taxon>
        <taxon>Crustacea</taxon>
        <taxon>Oligostraca</taxon>
        <taxon>Ostracoda</taxon>
        <taxon>Podocopa</taxon>
        <taxon>Podocopida</taxon>
        <taxon>Cytherocopina</taxon>
        <taxon>Cytheroidea</taxon>
        <taxon>Cytherideidae</taxon>
        <taxon>Cyprideis</taxon>
    </lineage>
</organism>
<name>A0A7R8ZRF1_9CRUS</name>
<comment type="subcellular location">
    <subcellularLocation>
        <location evidence="1">Membrane</location>
        <topology evidence="1">Peripheral membrane protein</topology>
    </subcellularLocation>
</comment>
<dbReference type="AlphaFoldDB" id="A0A7R8ZRF1"/>
<dbReference type="InterPro" id="IPR001478">
    <property type="entry name" value="PDZ"/>
</dbReference>
<feature type="region of interest" description="Disordered" evidence="3">
    <location>
        <begin position="1"/>
        <end position="25"/>
    </location>
</feature>
<reference evidence="4" key="1">
    <citation type="submission" date="2020-11" db="EMBL/GenBank/DDBJ databases">
        <authorList>
            <person name="Tran Van P."/>
        </authorList>
    </citation>
    <scope>NUCLEOTIDE SEQUENCE</scope>
</reference>
<dbReference type="Pfam" id="PF00625">
    <property type="entry name" value="Guanylate_kin"/>
    <property type="match status" value="1"/>
</dbReference>
<evidence type="ECO:0000256" key="2">
    <source>
        <dbReference type="ARBA" id="ARBA00023136"/>
    </source>
</evidence>
<dbReference type="InterPro" id="IPR036034">
    <property type="entry name" value="PDZ_sf"/>
</dbReference>
<dbReference type="Gene3D" id="3.30.63.10">
    <property type="entry name" value="Guanylate Kinase phosphate binding domain"/>
    <property type="match status" value="1"/>
</dbReference>
<dbReference type="InterPro" id="IPR020590">
    <property type="entry name" value="Guanylate_kinase_CS"/>
</dbReference>
<dbReference type="PANTHER" id="PTHR10316:SF40">
    <property type="entry name" value="LD27118P"/>
    <property type="match status" value="1"/>
</dbReference>
<dbReference type="EMBL" id="OB663569">
    <property type="protein sequence ID" value="CAD7231488.1"/>
    <property type="molecule type" value="Genomic_DNA"/>
</dbReference>
<evidence type="ECO:0000313" key="4">
    <source>
        <dbReference type="EMBL" id="CAD7231488.1"/>
    </source>
</evidence>
<dbReference type="InterPro" id="IPR008144">
    <property type="entry name" value="Guanylate_kin-like_dom"/>
</dbReference>
<dbReference type="OrthoDB" id="66881at2759"/>
<dbReference type="GO" id="GO:0016020">
    <property type="term" value="C:membrane"/>
    <property type="evidence" value="ECO:0007669"/>
    <property type="project" value="UniProtKB-SubCell"/>
</dbReference>
<dbReference type="PROSITE" id="PS50106">
    <property type="entry name" value="PDZ"/>
    <property type="match status" value="1"/>
</dbReference>
<gene>
    <name evidence="4" type="ORF">CTOB1V02_LOCUS9335</name>
</gene>
<accession>A0A7R8ZRF1</accession>
<dbReference type="PANTHER" id="PTHR10316">
    <property type="entry name" value="MEMBRANE ASSOCIATED GUANYLATE KINASE-RELATED"/>
    <property type="match status" value="1"/>
</dbReference>
<dbReference type="GO" id="GO:0005737">
    <property type="term" value="C:cytoplasm"/>
    <property type="evidence" value="ECO:0007669"/>
    <property type="project" value="TreeGrafter"/>
</dbReference>
<dbReference type="Gene3D" id="2.30.42.10">
    <property type="match status" value="1"/>
</dbReference>
<dbReference type="PROSITE" id="PS50052">
    <property type="entry name" value="GUANYLATE_KINASE_2"/>
    <property type="match status" value="1"/>
</dbReference>
<evidence type="ECO:0000256" key="1">
    <source>
        <dbReference type="ARBA" id="ARBA00004170"/>
    </source>
</evidence>
<dbReference type="InterPro" id="IPR008145">
    <property type="entry name" value="GK/Ca_channel_bsu"/>
</dbReference>
<dbReference type="InterPro" id="IPR027417">
    <property type="entry name" value="P-loop_NTPase"/>
</dbReference>
<proteinExistence type="predicted"/>
<dbReference type="GO" id="GO:0007165">
    <property type="term" value="P:signal transduction"/>
    <property type="evidence" value="ECO:0007669"/>
    <property type="project" value="TreeGrafter"/>
</dbReference>